<organism evidence="14 15">
    <name type="scientific">Natronoglycomyces albus</name>
    <dbReference type="NCBI Taxonomy" id="2811108"/>
    <lineage>
        <taxon>Bacteria</taxon>
        <taxon>Bacillati</taxon>
        <taxon>Actinomycetota</taxon>
        <taxon>Actinomycetes</taxon>
        <taxon>Glycomycetales</taxon>
        <taxon>Glycomycetaceae</taxon>
        <taxon>Natronoglycomyces</taxon>
    </lineage>
</organism>
<dbReference type="InterPro" id="IPR017871">
    <property type="entry name" value="ABC_transporter-like_CS"/>
</dbReference>
<dbReference type="PROSITE" id="PS50929">
    <property type="entry name" value="ABC_TM1F"/>
    <property type="match status" value="1"/>
</dbReference>
<dbReference type="Gene3D" id="1.20.1560.10">
    <property type="entry name" value="ABC transporter type 1, transmembrane domain"/>
    <property type="match status" value="1"/>
</dbReference>
<keyword evidence="8 11" id="KW-0472">Membrane</keyword>
<keyword evidence="6 14" id="KW-0067">ATP-binding</keyword>
<dbReference type="Proteomes" id="UP000662939">
    <property type="component" value="Chromosome"/>
</dbReference>
<feature type="transmembrane region" description="Helical" evidence="11">
    <location>
        <begin position="96"/>
        <end position="119"/>
    </location>
</feature>
<evidence type="ECO:0000259" key="13">
    <source>
        <dbReference type="PROSITE" id="PS50929"/>
    </source>
</evidence>
<feature type="transmembrane region" description="Helical" evidence="11">
    <location>
        <begin position="57"/>
        <end position="76"/>
    </location>
</feature>
<evidence type="ECO:0000256" key="11">
    <source>
        <dbReference type="SAM" id="Phobius"/>
    </source>
</evidence>
<feature type="transmembrane region" description="Helical" evidence="11">
    <location>
        <begin position="204"/>
        <end position="220"/>
    </location>
</feature>
<dbReference type="InterPro" id="IPR027417">
    <property type="entry name" value="P-loop_NTPase"/>
</dbReference>
<sequence length="624" mass="68129">MSSHDTISKSRRESAEAAQRATERDEKSTAGALDSREAVRPWETVKRGLKLSPELKAGLLGTILLAIVATVGRIVVPVAVQQAIDNGLMVEGGPNVGYVGLVASLGFGILLVTGTANYFMNLRLYTVCETALASIRRRTFRHIHDLSMLHQQGERRGALTSRVTTDIDQISQFLQMGGIVLLISSGQIIAATVVMVVYSWQLALVVWATFLPVTLIIRWLQRRLAQAYMIVRRRIASMLGAVSETVVAAPVIRSYAVGERTAKRIDDSIEGHRHAQFQAMKKSVMSFGAGETINGLALSAVVVTGVWLVSGQNMTVGELTAFLFLVTLFVQPVMIGTEVLNEAQNAVSGWRRVLDVLDVEPDVADPGEKGRDLAPGPLGVSFKDVDFAYVEDELVLRDINVDLKPKSKVAIVGETGSGKTTFAKLLTRLMDPTSGEVRLADTPLREIRFSSLRKRVIMVPQEGFLFDGTLASNIRFVNAKLSDAEIYVAFSELGLDDWVDNLPNGLESELGERGEHLSVGERQLVALVRAYIADPDLLVLDEATSAVDPATELRLSAALDKVTRGRTTVIIAHRLSTAETSDEVLVFDQGQIVQRGPHRTLVQEPDSVYGRLHSSWIEQTRAAD</sequence>
<dbReference type="InterPro" id="IPR011527">
    <property type="entry name" value="ABC1_TM_dom"/>
</dbReference>
<dbReference type="Pfam" id="PF00005">
    <property type="entry name" value="ABC_tran"/>
    <property type="match status" value="1"/>
</dbReference>
<dbReference type="PROSITE" id="PS00211">
    <property type="entry name" value="ABC_TRANSPORTER_1"/>
    <property type="match status" value="1"/>
</dbReference>
<dbReference type="GO" id="GO:0016887">
    <property type="term" value="F:ATP hydrolysis activity"/>
    <property type="evidence" value="ECO:0007669"/>
    <property type="project" value="InterPro"/>
</dbReference>
<evidence type="ECO:0000256" key="2">
    <source>
        <dbReference type="ARBA" id="ARBA00022448"/>
    </source>
</evidence>
<evidence type="ECO:0000259" key="12">
    <source>
        <dbReference type="PROSITE" id="PS50893"/>
    </source>
</evidence>
<feature type="transmembrane region" description="Helical" evidence="11">
    <location>
        <begin position="321"/>
        <end position="341"/>
    </location>
</feature>
<feature type="transmembrane region" description="Helical" evidence="11">
    <location>
        <begin position="287"/>
        <end position="309"/>
    </location>
</feature>
<dbReference type="Pfam" id="PF00664">
    <property type="entry name" value="ABC_membrane"/>
    <property type="match status" value="1"/>
</dbReference>
<name>A0A895XKZ6_9ACTN</name>
<evidence type="ECO:0000256" key="10">
    <source>
        <dbReference type="SAM" id="MobiDB-lite"/>
    </source>
</evidence>
<keyword evidence="3" id="KW-1003">Cell membrane</keyword>
<evidence type="ECO:0000256" key="4">
    <source>
        <dbReference type="ARBA" id="ARBA00022692"/>
    </source>
</evidence>
<feature type="domain" description="ABC transporter" evidence="12">
    <location>
        <begin position="380"/>
        <end position="614"/>
    </location>
</feature>
<evidence type="ECO:0000256" key="6">
    <source>
        <dbReference type="ARBA" id="ARBA00022840"/>
    </source>
</evidence>
<dbReference type="GO" id="GO:0005524">
    <property type="term" value="F:ATP binding"/>
    <property type="evidence" value="ECO:0007669"/>
    <property type="project" value="UniProtKB-KW"/>
</dbReference>
<dbReference type="AlphaFoldDB" id="A0A895XKZ6"/>
<protein>
    <submittedName>
        <fullName evidence="14">ABC transporter ATP-binding protein</fullName>
    </submittedName>
</protein>
<keyword evidence="7 11" id="KW-1133">Transmembrane helix</keyword>
<keyword evidence="2" id="KW-0813">Transport</keyword>
<evidence type="ECO:0000313" key="15">
    <source>
        <dbReference type="Proteomes" id="UP000662939"/>
    </source>
</evidence>
<evidence type="ECO:0000256" key="9">
    <source>
        <dbReference type="ARBA" id="ARBA00061644"/>
    </source>
</evidence>
<dbReference type="PROSITE" id="PS50893">
    <property type="entry name" value="ABC_TRANSPORTER_2"/>
    <property type="match status" value="1"/>
</dbReference>
<evidence type="ECO:0000256" key="3">
    <source>
        <dbReference type="ARBA" id="ARBA00022475"/>
    </source>
</evidence>
<dbReference type="InterPro" id="IPR036640">
    <property type="entry name" value="ABC1_TM_sf"/>
</dbReference>
<evidence type="ECO:0000256" key="5">
    <source>
        <dbReference type="ARBA" id="ARBA00022741"/>
    </source>
</evidence>
<dbReference type="SUPFAM" id="SSF52540">
    <property type="entry name" value="P-loop containing nucleoside triphosphate hydrolases"/>
    <property type="match status" value="1"/>
</dbReference>
<evidence type="ECO:0000256" key="1">
    <source>
        <dbReference type="ARBA" id="ARBA00004651"/>
    </source>
</evidence>
<proteinExistence type="inferred from homology"/>
<comment type="similarity">
    <text evidence="9">Belongs to the ABC transporter superfamily. Lipid exporter (TC 3.A.1.106) family.</text>
</comment>
<dbReference type="InterPro" id="IPR003439">
    <property type="entry name" value="ABC_transporter-like_ATP-bd"/>
</dbReference>
<dbReference type="PANTHER" id="PTHR43394">
    <property type="entry name" value="ATP-DEPENDENT PERMEASE MDL1, MITOCHONDRIAL"/>
    <property type="match status" value="1"/>
</dbReference>
<evidence type="ECO:0000256" key="7">
    <source>
        <dbReference type="ARBA" id="ARBA00022989"/>
    </source>
</evidence>
<accession>A0A895XKZ6</accession>
<dbReference type="InterPro" id="IPR039421">
    <property type="entry name" value="Type_1_exporter"/>
</dbReference>
<dbReference type="SUPFAM" id="SSF90123">
    <property type="entry name" value="ABC transporter transmembrane region"/>
    <property type="match status" value="1"/>
</dbReference>
<dbReference type="PANTHER" id="PTHR43394:SF1">
    <property type="entry name" value="ATP-BINDING CASSETTE SUB-FAMILY B MEMBER 10, MITOCHONDRIAL"/>
    <property type="match status" value="1"/>
</dbReference>
<dbReference type="KEGG" id="nav:JQS30_10500"/>
<dbReference type="InterPro" id="IPR003593">
    <property type="entry name" value="AAA+_ATPase"/>
</dbReference>
<dbReference type="EMBL" id="CP070496">
    <property type="protein sequence ID" value="QSB04233.1"/>
    <property type="molecule type" value="Genomic_DNA"/>
</dbReference>
<dbReference type="GO" id="GO:0015421">
    <property type="term" value="F:ABC-type oligopeptide transporter activity"/>
    <property type="evidence" value="ECO:0007669"/>
    <property type="project" value="TreeGrafter"/>
</dbReference>
<dbReference type="CDD" id="cd07346">
    <property type="entry name" value="ABC_6TM_exporters"/>
    <property type="match status" value="1"/>
</dbReference>
<dbReference type="RefSeq" id="WP_213170233.1">
    <property type="nucleotide sequence ID" value="NZ_CP070496.1"/>
</dbReference>
<gene>
    <name evidence="14" type="ORF">JQS30_10500</name>
</gene>
<dbReference type="GO" id="GO:0005886">
    <property type="term" value="C:plasma membrane"/>
    <property type="evidence" value="ECO:0007669"/>
    <property type="project" value="UniProtKB-SubCell"/>
</dbReference>
<keyword evidence="15" id="KW-1185">Reference proteome</keyword>
<dbReference type="SMART" id="SM00382">
    <property type="entry name" value="AAA"/>
    <property type="match status" value="1"/>
</dbReference>
<dbReference type="FunFam" id="3.40.50.300:FF:000299">
    <property type="entry name" value="ABC transporter ATP-binding protein/permease"/>
    <property type="match status" value="1"/>
</dbReference>
<keyword evidence="5" id="KW-0547">Nucleotide-binding</keyword>
<feature type="region of interest" description="Disordered" evidence="10">
    <location>
        <begin position="1"/>
        <end position="35"/>
    </location>
</feature>
<evidence type="ECO:0000313" key="14">
    <source>
        <dbReference type="EMBL" id="QSB04233.1"/>
    </source>
</evidence>
<evidence type="ECO:0000256" key="8">
    <source>
        <dbReference type="ARBA" id="ARBA00023136"/>
    </source>
</evidence>
<comment type="subcellular location">
    <subcellularLocation>
        <location evidence="1">Cell membrane</location>
        <topology evidence="1">Multi-pass membrane protein</topology>
    </subcellularLocation>
</comment>
<reference evidence="14" key="1">
    <citation type="submission" date="2021-02" db="EMBL/GenBank/DDBJ databases">
        <title>Natronoglycomyces albus gen. nov., sp. nov, a haloalkaliphilic actinobacterium from a soda solonchak soil.</title>
        <authorList>
            <person name="Sorokin D.Y."/>
            <person name="Khijniak T.V."/>
            <person name="Zakharycheva A.P."/>
            <person name="Boueva O.V."/>
            <person name="Ariskina E.V."/>
            <person name="Hahnke R.L."/>
            <person name="Bunk B."/>
            <person name="Sproer C."/>
            <person name="Schumann P."/>
            <person name="Evtushenko L.I."/>
            <person name="Kublanov I.V."/>
        </authorList>
    </citation>
    <scope>NUCLEOTIDE SEQUENCE</scope>
    <source>
        <strain evidence="14">DSM 106290</strain>
    </source>
</reference>
<keyword evidence="4 11" id="KW-0812">Transmembrane</keyword>
<feature type="domain" description="ABC transmembrane type-1" evidence="13">
    <location>
        <begin position="60"/>
        <end position="345"/>
    </location>
</feature>
<feature type="transmembrane region" description="Helical" evidence="11">
    <location>
        <begin position="179"/>
        <end position="198"/>
    </location>
</feature>
<dbReference type="Gene3D" id="3.40.50.300">
    <property type="entry name" value="P-loop containing nucleotide triphosphate hydrolases"/>
    <property type="match status" value="1"/>
</dbReference>